<reference evidence="4 5" key="1">
    <citation type="submission" date="2024-01" db="EMBL/GenBank/DDBJ databases">
        <title>Hyphobacterium bacterium isolated from marine sediment.</title>
        <authorList>
            <person name="Zhao S."/>
        </authorList>
    </citation>
    <scope>NUCLEOTIDE SEQUENCE [LARGE SCALE GENOMIC DNA]</scope>
    <source>
        <strain evidence="5">HN65</strain>
    </source>
</reference>
<keyword evidence="2" id="KW-0812">Transmembrane</keyword>
<keyword evidence="5" id="KW-1185">Reference proteome</keyword>
<dbReference type="RefSeq" id="WP_330198847.1">
    <property type="nucleotide sequence ID" value="NZ_JAZDRP010000004.1"/>
</dbReference>
<protein>
    <submittedName>
        <fullName evidence="4">DUF6468 domain-containing protein</fullName>
    </submittedName>
</protein>
<evidence type="ECO:0000256" key="2">
    <source>
        <dbReference type="SAM" id="Phobius"/>
    </source>
</evidence>
<keyword evidence="2" id="KW-1133">Transmembrane helix</keyword>
<evidence type="ECO:0000256" key="1">
    <source>
        <dbReference type="SAM" id="Coils"/>
    </source>
</evidence>
<evidence type="ECO:0000313" key="4">
    <source>
        <dbReference type="EMBL" id="MEE2526184.1"/>
    </source>
</evidence>
<sequence>MTLASLVFEGAVALLIFLSAIMLWRVDSKLRALRSGQDGIRSSIIALDEASERARASLAALQRAARESGETLENNVKRAQSLADELRLLVDAGDRQAEGLAARPRRKTIAEHFPEGGRKTAFSDLKDVR</sequence>
<name>A0ABU7LS70_9PROT</name>
<keyword evidence="2" id="KW-0472">Membrane</keyword>
<feature type="transmembrane region" description="Helical" evidence="2">
    <location>
        <begin position="6"/>
        <end position="24"/>
    </location>
</feature>
<feature type="domain" description="DUF6468" evidence="3">
    <location>
        <begin position="33"/>
        <end position="106"/>
    </location>
</feature>
<evidence type="ECO:0000259" key="3">
    <source>
        <dbReference type="Pfam" id="PF20072"/>
    </source>
</evidence>
<dbReference type="Proteomes" id="UP001354971">
    <property type="component" value="Unassembled WGS sequence"/>
</dbReference>
<dbReference type="InterPro" id="IPR045531">
    <property type="entry name" value="DUF6468"/>
</dbReference>
<organism evidence="4 5">
    <name type="scientific">Hyphobacterium lacteum</name>
    <dbReference type="NCBI Taxonomy" id="3116575"/>
    <lineage>
        <taxon>Bacteria</taxon>
        <taxon>Pseudomonadati</taxon>
        <taxon>Pseudomonadota</taxon>
        <taxon>Alphaproteobacteria</taxon>
        <taxon>Maricaulales</taxon>
        <taxon>Maricaulaceae</taxon>
        <taxon>Hyphobacterium</taxon>
    </lineage>
</organism>
<evidence type="ECO:0000313" key="5">
    <source>
        <dbReference type="Proteomes" id="UP001354971"/>
    </source>
</evidence>
<gene>
    <name evidence="4" type="ORF">V0U79_07380</name>
</gene>
<accession>A0ABU7LS70</accession>
<feature type="coiled-coil region" evidence="1">
    <location>
        <begin position="47"/>
        <end position="89"/>
    </location>
</feature>
<dbReference type="Pfam" id="PF20072">
    <property type="entry name" value="DUF6468"/>
    <property type="match status" value="1"/>
</dbReference>
<keyword evidence="1" id="KW-0175">Coiled coil</keyword>
<proteinExistence type="predicted"/>
<dbReference type="EMBL" id="JAZDRP010000004">
    <property type="protein sequence ID" value="MEE2526184.1"/>
    <property type="molecule type" value="Genomic_DNA"/>
</dbReference>
<comment type="caution">
    <text evidence="4">The sequence shown here is derived from an EMBL/GenBank/DDBJ whole genome shotgun (WGS) entry which is preliminary data.</text>
</comment>